<evidence type="ECO:0000259" key="12">
    <source>
        <dbReference type="PROSITE" id="PS51208"/>
    </source>
</evidence>
<keyword evidence="7" id="KW-0812">Transmembrane</keyword>
<protein>
    <submittedName>
        <fullName evidence="13">Autotransporter domain-containing protein</fullName>
    </submittedName>
</protein>
<dbReference type="InterPro" id="IPR036709">
    <property type="entry name" value="Autotransporte_beta_dom_sf"/>
</dbReference>
<feature type="signal peptide" evidence="11">
    <location>
        <begin position="1"/>
        <end position="24"/>
    </location>
</feature>
<dbReference type="Pfam" id="PF07548">
    <property type="entry name" value="ChlamPMP_M"/>
    <property type="match status" value="1"/>
</dbReference>
<dbReference type="PROSITE" id="PS51208">
    <property type="entry name" value="AUTOTRANSPORTER"/>
    <property type="match status" value="1"/>
</dbReference>
<dbReference type="InterPro" id="IPR011427">
    <property type="entry name" value="Polymorphic_membr_middle"/>
</dbReference>
<dbReference type="SUPFAM" id="SSF103515">
    <property type="entry name" value="Autotransporter"/>
    <property type="match status" value="1"/>
</dbReference>
<dbReference type="Gene3D" id="2.40.128.130">
    <property type="entry name" value="Autotransporter beta-domain"/>
    <property type="match status" value="1"/>
</dbReference>
<evidence type="ECO:0000256" key="11">
    <source>
        <dbReference type="SAM" id="SignalP"/>
    </source>
</evidence>
<keyword evidence="8 11" id="KW-0732">Signal</keyword>
<proteinExistence type="inferred from homology"/>
<keyword evidence="5" id="KW-0134">Cell wall</keyword>
<feature type="domain" description="Autotransporter" evidence="12">
    <location>
        <begin position="669"/>
        <end position="987"/>
    </location>
</feature>
<comment type="similarity">
    <text evidence="3">Belongs to the PMP outer membrane protein family.</text>
</comment>
<accession>A0ABX8CGV4</accession>
<evidence type="ECO:0000256" key="8">
    <source>
        <dbReference type="ARBA" id="ARBA00022729"/>
    </source>
</evidence>
<keyword evidence="9" id="KW-0472">Membrane</keyword>
<gene>
    <name evidence="13" type="ORF">H9Q19_03855</name>
</gene>
<keyword evidence="6" id="KW-0964">Secreted</keyword>
<comment type="subcellular location">
    <subcellularLocation>
        <location evidence="2">Cell outer membrane</location>
        <topology evidence="2">Peripheral membrane protein</topology>
        <orientation evidence="2">Extracellular side</orientation>
    </subcellularLocation>
    <subcellularLocation>
        <location evidence="1">Secreted</location>
        <location evidence="1">Cell wall</location>
    </subcellularLocation>
</comment>
<dbReference type="Pfam" id="PF03797">
    <property type="entry name" value="Autotransporter"/>
    <property type="match status" value="1"/>
</dbReference>
<evidence type="ECO:0000256" key="9">
    <source>
        <dbReference type="ARBA" id="ARBA00023136"/>
    </source>
</evidence>
<evidence type="ECO:0000313" key="14">
    <source>
        <dbReference type="Proteomes" id="UP000680625"/>
    </source>
</evidence>
<dbReference type="NCBIfam" id="TIGR01376">
    <property type="entry name" value="POMP_repeat"/>
    <property type="match status" value="3"/>
</dbReference>
<dbReference type="RefSeq" id="WP_213240475.1">
    <property type="nucleotide sequence ID" value="NZ_CP060791.1"/>
</dbReference>
<organism evidence="13 14">
    <name type="scientific">Chlamydia crocodili</name>
    <dbReference type="NCBI Taxonomy" id="2766982"/>
    <lineage>
        <taxon>Bacteria</taxon>
        <taxon>Pseudomonadati</taxon>
        <taxon>Chlamydiota</taxon>
        <taxon>Chlamydiia</taxon>
        <taxon>Chlamydiales</taxon>
        <taxon>Chlamydiaceae</taxon>
        <taxon>Chlamydia/Chlamydophila group</taxon>
        <taxon>Chlamydia</taxon>
    </lineage>
</organism>
<evidence type="ECO:0000256" key="6">
    <source>
        <dbReference type="ARBA" id="ARBA00022525"/>
    </source>
</evidence>
<dbReference type="InterPro" id="IPR003368">
    <property type="entry name" value="POMP_repeat"/>
</dbReference>
<reference evidence="13 14" key="1">
    <citation type="submission" date="2020-08" db="EMBL/GenBank/DDBJ databases">
        <title>Isolation and characterization of novel Chlamydia from Siamese crocodiles (Crocodylus siamensis).</title>
        <authorList>
            <person name="Sariya L."/>
        </authorList>
    </citation>
    <scope>NUCLEOTIDE SEQUENCE [LARGE SCALE GENOMIC DNA]</scope>
    <source>
        <strain evidence="13 14">No. 12</strain>
    </source>
</reference>
<evidence type="ECO:0000256" key="3">
    <source>
        <dbReference type="ARBA" id="ARBA00007542"/>
    </source>
</evidence>
<keyword evidence="14" id="KW-1185">Reference proteome</keyword>
<evidence type="ECO:0000256" key="7">
    <source>
        <dbReference type="ARBA" id="ARBA00022692"/>
    </source>
</evidence>
<dbReference type="EMBL" id="CP060791">
    <property type="protein sequence ID" value="QVE48827.1"/>
    <property type="molecule type" value="Genomic_DNA"/>
</dbReference>
<sequence>MPLSLRSSSFCFLACLCSSGWVSAQTINQAKLTPPLYDIGEAFHLTSNCFIEDAYGAKFPSSFLGSSTNFTIFGRNRSLTFAQCHAPVKEGSSLISATEALTLTNLSKLVLNENVSTGKNGLISGKNISVTSSRSVIVTNNRTPYTPVVTSVTTPNASTTVNCFCGSAIRTETKLDITKIRGNITFDSNSGNFGAALLNDTAATCNIENNSAAISFSQNFAACGGGAIYDGTITFKNNSGPITLAGNTAANGLLTTTPTPAKVIGAGCGGAICAPTKSVSFANNTGECAINYNLAEKDGGAIYATTCDLTTSSNTYLNKNAAKGNGGAICTKALTINSKGPMVFFNNRAEKGGAIYVASTVGETNNPPNSTLSLTASSGDMVFIGNMLDNRPGTRNAIQVEGDGKITSLNATGLSNIIFHDPITNKGPTTTNPTTLDTIKINSTGFAGSVKFTSETLTISEKLNPANSTTSLFGKVVIEDGQLVVTNNATVNVLGLTAETGRLTLGSGASVGLLTTTNNQPTPENFSIKKLGFDVKSYLNPNYTTATVTTSNSKTITLEGSLDVVSEDNEDLYDNPLLLASLSIPIATFTSNNGSATDPIKTNFTVGDLAVSQHYGYQGVWSSTWTTPLLAPTPNGGIPTGTNNRTLYVVWRPDPAYHAPYVLDPERRGELVSNTLWTSFLATQAFSEALEETFLSEHEGVLVSAKAIGSYVRHPVQKTHDGFKGRYGGYQASIGIHYPDDASVGLAFGQLYGQVKSKPYDAQSTEQISLVAFFGKFPVVTENTATSISWEASYGYAVNHMKTNYLNSITQRTRKSKGRWHNNTYYASVSVEHPFLTWCTLTRKVARDLELSGFISAEFMGGWQNAFSEKGALPRSFSRGRGHNITLPIGFTSEWYTPFKKAPSTLTLKLAYKPDVYRVNPHNVITILANGESIPITGAQIPRNGFYLQMHDSVELSQHATGFVDYVFDSKKSYAGHRITTGLQGRF</sequence>
<keyword evidence="4" id="KW-1134">Transmembrane beta strand</keyword>
<dbReference type="GeneID" id="301704735"/>
<dbReference type="Proteomes" id="UP000680625">
    <property type="component" value="Chromosome"/>
</dbReference>
<name>A0ABX8CGV4_9CHLA</name>
<evidence type="ECO:0000256" key="1">
    <source>
        <dbReference type="ARBA" id="ARBA00004191"/>
    </source>
</evidence>
<evidence type="ECO:0000256" key="2">
    <source>
        <dbReference type="ARBA" id="ARBA00004416"/>
    </source>
</evidence>
<evidence type="ECO:0000256" key="10">
    <source>
        <dbReference type="ARBA" id="ARBA00023237"/>
    </source>
</evidence>
<dbReference type="Pfam" id="PF02415">
    <property type="entry name" value="Chlam_PMP"/>
    <property type="match status" value="3"/>
</dbReference>
<feature type="chain" id="PRO_5047191995" evidence="11">
    <location>
        <begin position="25"/>
        <end position="987"/>
    </location>
</feature>
<dbReference type="SMART" id="SM00869">
    <property type="entry name" value="Autotransporter"/>
    <property type="match status" value="1"/>
</dbReference>
<dbReference type="InterPro" id="IPR005546">
    <property type="entry name" value="Autotransporte_beta"/>
</dbReference>
<evidence type="ECO:0000256" key="5">
    <source>
        <dbReference type="ARBA" id="ARBA00022512"/>
    </source>
</evidence>
<evidence type="ECO:0000313" key="13">
    <source>
        <dbReference type="EMBL" id="QVE48827.1"/>
    </source>
</evidence>
<evidence type="ECO:0000256" key="4">
    <source>
        <dbReference type="ARBA" id="ARBA00022452"/>
    </source>
</evidence>
<keyword evidence="10" id="KW-0998">Cell outer membrane</keyword>